<dbReference type="OrthoDB" id="9808081at2"/>
<comment type="caution">
    <text evidence="4">The sequence shown here is derived from an EMBL/GenBank/DDBJ whole genome shotgun (WGS) entry which is preliminary data.</text>
</comment>
<dbReference type="PANTHER" id="PTHR11124">
    <property type="entry name" value="VACUOLAR SORTING PROTEIN VPS29"/>
    <property type="match status" value="1"/>
</dbReference>
<dbReference type="EMBL" id="QGDO01000006">
    <property type="protein sequence ID" value="PWJ39236.1"/>
    <property type="molecule type" value="Genomic_DNA"/>
</dbReference>
<dbReference type="SUPFAM" id="SSF56300">
    <property type="entry name" value="Metallo-dependent phosphatases"/>
    <property type="match status" value="1"/>
</dbReference>
<dbReference type="Gene3D" id="3.60.21.10">
    <property type="match status" value="1"/>
</dbReference>
<dbReference type="GO" id="GO:0016787">
    <property type="term" value="F:hydrolase activity"/>
    <property type="evidence" value="ECO:0007669"/>
    <property type="project" value="UniProtKB-UniRule"/>
</dbReference>
<evidence type="ECO:0000313" key="4">
    <source>
        <dbReference type="EMBL" id="PWJ39236.1"/>
    </source>
</evidence>
<dbReference type="InterPro" id="IPR000979">
    <property type="entry name" value="Phosphodiesterase_MJ0936/Vps29"/>
</dbReference>
<comment type="cofactor">
    <cofactor evidence="2">
        <name>a divalent metal cation</name>
        <dbReference type="ChEBI" id="CHEBI:60240"/>
    </cofactor>
</comment>
<evidence type="ECO:0000256" key="2">
    <source>
        <dbReference type="RuleBase" id="RU362039"/>
    </source>
</evidence>
<dbReference type="GO" id="GO:0046872">
    <property type="term" value="F:metal ion binding"/>
    <property type="evidence" value="ECO:0007669"/>
    <property type="project" value="UniProtKB-KW"/>
</dbReference>
<evidence type="ECO:0000313" key="5">
    <source>
        <dbReference type="Proteomes" id="UP000245535"/>
    </source>
</evidence>
<proteinExistence type="inferred from homology"/>
<dbReference type="AlphaFoldDB" id="A0A315Z875"/>
<dbReference type="InterPro" id="IPR024654">
    <property type="entry name" value="Calcineurin-like_PHP_lpxH"/>
</dbReference>
<dbReference type="InterPro" id="IPR029052">
    <property type="entry name" value="Metallo-depent_PP-like"/>
</dbReference>
<gene>
    <name evidence="4" type="ORF">BC781_106137</name>
</gene>
<reference evidence="4 5" key="1">
    <citation type="submission" date="2018-03" db="EMBL/GenBank/DDBJ databases">
        <title>Genomic Encyclopedia of Archaeal and Bacterial Type Strains, Phase II (KMG-II): from individual species to whole genera.</title>
        <authorList>
            <person name="Goeker M."/>
        </authorList>
    </citation>
    <scope>NUCLEOTIDE SEQUENCE [LARGE SCALE GENOMIC DNA]</scope>
    <source>
        <strain evidence="4 5">DSM 28229</strain>
    </source>
</reference>
<evidence type="ECO:0000259" key="3">
    <source>
        <dbReference type="Pfam" id="PF12850"/>
    </source>
</evidence>
<dbReference type="Proteomes" id="UP000245535">
    <property type="component" value="Unassembled WGS sequence"/>
</dbReference>
<dbReference type="NCBIfam" id="NF006988">
    <property type="entry name" value="PRK09453.1"/>
    <property type="match status" value="1"/>
</dbReference>
<organism evidence="4 5">
    <name type="scientific">Sediminitomix flava</name>
    <dbReference type="NCBI Taxonomy" id="379075"/>
    <lineage>
        <taxon>Bacteria</taxon>
        <taxon>Pseudomonadati</taxon>
        <taxon>Bacteroidota</taxon>
        <taxon>Cytophagia</taxon>
        <taxon>Cytophagales</taxon>
        <taxon>Flammeovirgaceae</taxon>
        <taxon>Sediminitomix</taxon>
    </lineage>
</organism>
<keyword evidence="2" id="KW-0479">Metal-binding</keyword>
<comment type="similarity">
    <text evidence="1 2">Belongs to the metallophosphoesterase superfamily. YfcE family.</text>
</comment>
<accession>A0A315Z875</accession>
<dbReference type="CDD" id="cd00841">
    <property type="entry name" value="MPP_YfcE"/>
    <property type="match status" value="1"/>
</dbReference>
<evidence type="ECO:0000256" key="1">
    <source>
        <dbReference type="ARBA" id="ARBA00008950"/>
    </source>
</evidence>
<dbReference type="NCBIfam" id="TIGR00040">
    <property type="entry name" value="yfcE"/>
    <property type="match status" value="1"/>
</dbReference>
<dbReference type="Pfam" id="PF12850">
    <property type="entry name" value="Metallophos_2"/>
    <property type="match status" value="1"/>
</dbReference>
<dbReference type="EC" id="3.1.4.-" evidence="2"/>
<name>A0A315Z875_SEDFL</name>
<dbReference type="InterPro" id="IPR041802">
    <property type="entry name" value="MPP_YfcE"/>
</dbReference>
<dbReference type="RefSeq" id="WP_109621082.1">
    <property type="nucleotide sequence ID" value="NZ_QGDO01000006.1"/>
</dbReference>
<sequence length="180" mass="20234">MKILFISDIHGGATALKKMLPIIEDENPEFIIMLGDALNHGPRNPLPEGYNPQEVADSLNSFKEKLIAVRGNCDSEVDQMLLDYPTMADYSWFCDRDKKMFLTHGHIYYEGNLPTLPKNSIIISGHTHIPVAKKESDYFFINPGSIALPKGGYPPSYAIYQNGHFDIISLEKEVLMSLDC</sequence>
<keyword evidence="5" id="KW-1185">Reference proteome</keyword>
<feature type="domain" description="Calcineurin-like phosphoesterase" evidence="3">
    <location>
        <begin position="1"/>
        <end position="160"/>
    </location>
</feature>
<protein>
    <recommendedName>
        <fullName evidence="2">Phosphoesterase</fullName>
        <ecNumber evidence="2">3.1.4.-</ecNumber>
    </recommendedName>
</protein>